<proteinExistence type="inferred from homology"/>
<dbReference type="FunFam" id="3.40.30.10:FF:000039">
    <property type="entry name" value="Glutathione S-transferase domain"/>
    <property type="match status" value="1"/>
</dbReference>
<evidence type="ECO:0000256" key="2">
    <source>
        <dbReference type="ARBA" id="ARBA00022679"/>
    </source>
</evidence>
<evidence type="ECO:0000256" key="4">
    <source>
        <dbReference type="RuleBase" id="RU003494"/>
    </source>
</evidence>
<sequence>MVLKLYAGPRAGGGGGVVAQVLLEKQIPFEHILVDLGKGEHKTAEFLEKHPFGQVPVIDDDGFILYESRAIARYLAEKYAGQGTPLIPTDLKGRALFEQAASVEFADFNPPLLRILTEKFRKPSGQPVDEVAVAEAVAQLSATLQVYEGILGKQKFLAGNEITIVDMFHLAYAPILRVEGIDVMTSTGPNTARWWNDVLTRPTRVKLKEEGIKSTHV</sequence>
<evidence type="ECO:0000259" key="5">
    <source>
        <dbReference type="PROSITE" id="PS50404"/>
    </source>
</evidence>
<dbReference type="InterPro" id="IPR036282">
    <property type="entry name" value="Glutathione-S-Trfase_C_sf"/>
</dbReference>
<protein>
    <recommendedName>
        <fullName evidence="1">glutathione transferase</fullName>
        <ecNumber evidence="1">2.5.1.18</ecNumber>
    </recommendedName>
</protein>
<dbReference type="PROSITE" id="PS50405">
    <property type="entry name" value="GST_CTER"/>
    <property type="match status" value="1"/>
</dbReference>
<dbReference type="AlphaFoldDB" id="A0AAD7NVF4"/>
<dbReference type="Pfam" id="PF02798">
    <property type="entry name" value="GST_N"/>
    <property type="match status" value="1"/>
</dbReference>
<comment type="catalytic activity">
    <reaction evidence="3">
        <text>RX + glutathione = an S-substituted glutathione + a halide anion + H(+)</text>
        <dbReference type="Rhea" id="RHEA:16437"/>
        <dbReference type="ChEBI" id="CHEBI:15378"/>
        <dbReference type="ChEBI" id="CHEBI:16042"/>
        <dbReference type="ChEBI" id="CHEBI:17792"/>
        <dbReference type="ChEBI" id="CHEBI:57925"/>
        <dbReference type="ChEBI" id="CHEBI:90779"/>
        <dbReference type="EC" id="2.5.1.18"/>
    </reaction>
</comment>
<dbReference type="Proteomes" id="UP001215280">
    <property type="component" value="Unassembled WGS sequence"/>
</dbReference>
<dbReference type="InterPro" id="IPR040079">
    <property type="entry name" value="Glutathione_S-Trfase"/>
</dbReference>
<dbReference type="GO" id="GO:0043295">
    <property type="term" value="F:glutathione binding"/>
    <property type="evidence" value="ECO:0007669"/>
    <property type="project" value="TreeGrafter"/>
</dbReference>
<dbReference type="EMBL" id="JARJLG010000012">
    <property type="protein sequence ID" value="KAJ7776551.1"/>
    <property type="molecule type" value="Genomic_DNA"/>
</dbReference>
<comment type="caution">
    <text evidence="7">The sequence shown here is derived from an EMBL/GenBank/DDBJ whole genome shotgun (WGS) entry which is preliminary data.</text>
</comment>
<feature type="domain" description="GST C-terminal" evidence="6">
    <location>
        <begin position="90"/>
        <end position="217"/>
    </location>
</feature>
<organism evidence="7 8">
    <name type="scientific">Mycena maculata</name>
    <dbReference type="NCBI Taxonomy" id="230809"/>
    <lineage>
        <taxon>Eukaryota</taxon>
        <taxon>Fungi</taxon>
        <taxon>Dikarya</taxon>
        <taxon>Basidiomycota</taxon>
        <taxon>Agaricomycotina</taxon>
        <taxon>Agaricomycetes</taxon>
        <taxon>Agaricomycetidae</taxon>
        <taxon>Agaricales</taxon>
        <taxon>Marasmiineae</taxon>
        <taxon>Mycenaceae</taxon>
        <taxon>Mycena</taxon>
    </lineage>
</organism>
<evidence type="ECO:0000259" key="6">
    <source>
        <dbReference type="PROSITE" id="PS50405"/>
    </source>
</evidence>
<accession>A0AAD7NVF4</accession>
<evidence type="ECO:0000313" key="7">
    <source>
        <dbReference type="EMBL" id="KAJ7776551.1"/>
    </source>
</evidence>
<reference evidence="7" key="1">
    <citation type="submission" date="2023-03" db="EMBL/GenBank/DDBJ databases">
        <title>Massive genome expansion in bonnet fungi (Mycena s.s.) driven by repeated elements and novel gene families across ecological guilds.</title>
        <authorList>
            <consortium name="Lawrence Berkeley National Laboratory"/>
            <person name="Harder C.B."/>
            <person name="Miyauchi S."/>
            <person name="Viragh M."/>
            <person name="Kuo A."/>
            <person name="Thoen E."/>
            <person name="Andreopoulos B."/>
            <person name="Lu D."/>
            <person name="Skrede I."/>
            <person name="Drula E."/>
            <person name="Henrissat B."/>
            <person name="Morin E."/>
            <person name="Kohler A."/>
            <person name="Barry K."/>
            <person name="LaButti K."/>
            <person name="Morin E."/>
            <person name="Salamov A."/>
            <person name="Lipzen A."/>
            <person name="Mereny Z."/>
            <person name="Hegedus B."/>
            <person name="Baldrian P."/>
            <person name="Stursova M."/>
            <person name="Weitz H."/>
            <person name="Taylor A."/>
            <person name="Grigoriev I.V."/>
            <person name="Nagy L.G."/>
            <person name="Martin F."/>
            <person name="Kauserud H."/>
        </authorList>
    </citation>
    <scope>NUCLEOTIDE SEQUENCE</scope>
    <source>
        <strain evidence="7">CBHHK188m</strain>
    </source>
</reference>
<dbReference type="SFLD" id="SFLDS00019">
    <property type="entry name" value="Glutathione_Transferase_(cytos"/>
    <property type="match status" value="1"/>
</dbReference>
<evidence type="ECO:0000313" key="8">
    <source>
        <dbReference type="Proteomes" id="UP001215280"/>
    </source>
</evidence>
<dbReference type="Gene3D" id="3.40.30.10">
    <property type="entry name" value="Glutaredoxin"/>
    <property type="match status" value="1"/>
</dbReference>
<dbReference type="GO" id="GO:0004364">
    <property type="term" value="F:glutathione transferase activity"/>
    <property type="evidence" value="ECO:0007669"/>
    <property type="project" value="UniProtKB-EC"/>
</dbReference>
<dbReference type="SUPFAM" id="SSF52833">
    <property type="entry name" value="Thioredoxin-like"/>
    <property type="match status" value="1"/>
</dbReference>
<dbReference type="InterPro" id="IPR036249">
    <property type="entry name" value="Thioredoxin-like_sf"/>
</dbReference>
<dbReference type="InterPro" id="IPR004046">
    <property type="entry name" value="GST_C"/>
</dbReference>
<evidence type="ECO:0000256" key="1">
    <source>
        <dbReference type="ARBA" id="ARBA00012452"/>
    </source>
</evidence>
<dbReference type="InterPro" id="IPR010987">
    <property type="entry name" value="Glutathione-S-Trfase_C-like"/>
</dbReference>
<comment type="similarity">
    <text evidence="4">Belongs to the GST superfamily.</text>
</comment>
<dbReference type="PANTHER" id="PTHR43900:SF3">
    <property type="entry name" value="GLUTATHIONE S-TRANSFERASE RHO"/>
    <property type="match status" value="1"/>
</dbReference>
<feature type="domain" description="GST N-terminal" evidence="5">
    <location>
        <begin position="2"/>
        <end position="83"/>
    </location>
</feature>
<dbReference type="SUPFAM" id="SSF47616">
    <property type="entry name" value="GST C-terminal domain-like"/>
    <property type="match status" value="1"/>
</dbReference>
<dbReference type="SFLD" id="SFLDG00358">
    <property type="entry name" value="Main_(cytGST)"/>
    <property type="match status" value="1"/>
</dbReference>
<dbReference type="PANTHER" id="PTHR43900">
    <property type="entry name" value="GLUTATHIONE S-TRANSFERASE RHO"/>
    <property type="match status" value="1"/>
</dbReference>
<dbReference type="EC" id="2.5.1.18" evidence="1"/>
<dbReference type="GO" id="GO:0005737">
    <property type="term" value="C:cytoplasm"/>
    <property type="evidence" value="ECO:0007669"/>
    <property type="project" value="TreeGrafter"/>
</dbReference>
<dbReference type="InterPro" id="IPR004045">
    <property type="entry name" value="Glutathione_S-Trfase_N"/>
</dbReference>
<keyword evidence="8" id="KW-1185">Reference proteome</keyword>
<dbReference type="PROSITE" id="PS50404">
    <property type="entry name" value="GST_NTER"/>
    <property type="match status" value="1"/>
</dbReference>
<dbReference type="GO" id="GO:0006749">
    <property type="term" value="P:glutathione metabolic process"/>
    <property type="evidence" value="ECO:0007669"/>
    <property type="project" value="TreeGrafter"/>
</dbReference>
<gene>
    <name evidence="7" type="ORF">DFH07DRAFT_798561</name>
</gene>
<keyword evidence="2" id="KW-0808">Transferase</keyword>
<dbReference type="Pfam" id="PF00043">
    <property type="entry name" value="GST_C"/>
    <property type="match status" value="1"/>
</dbReference>
<dbReference type="Gene3D" id="1.20.1050.10">
    <property type="match status" value="1"/>
</dbReference>
<evidence type="ECO:0000256" key="3">
    <source>
        <dbReference type="ARBA" id="ARBA00047960"/>
    </source>
</evidence>
<name>A0AAD7NVF4_9AGAR</name>